<dbReference type="GO" id="GO:0090071">
    <property type="term" value="P:negative regulation of ribosome biogenesis"/>
    <property type="evidence" value="ECO:0007669"/>
    <property type="project" value="UniProtKB-UniRule"/>
</dbReference>
<protein>
    <recommendedName>
        <fullName evidence="2">Ribosomal silencing factor RsfS</fullName>
    </recommendedName>
</protein>
<dbReference type="GO" id="GO:0017148">
    <property type="term" value="P:negative regulation of translation"/>
    <property type="evidence" value="ECO:0007669"/>
    <property type="project" value="UniProtKB-UniRule"/>
</dbReference>
<keyword evidence="2" id="KW-0678">Repressor</keyword>
<accession>A0A1B1YIM2</accession>
<sequence length="118" mass="13848">MEFTEMYDEIVAALEEKKAKELTVIDIRNLTNIATYFIICSGTSTTHIKALADEVEFRLKEKGVSPHRIEGYNNARWILMDYGEIVVHIFHEEDRRFYNLERLWQDGRAVPVKNAEQN</sequence>
<dbReference type="RefSeq" id="WP_065820574.1">
    <property type="nucleotide sequence ID" value="NZ_CP014673.1"/>
</dbReference>
<dbReference type="GO" id="GO:0042256">
    <property type="term" value="P:cytosolic ribosome assembly"/>
    <property type="evidence" value="ECO:0007669"/>
    <property type="project" value="UniProtKB-UniRule"/>
</dbReference>
<evidence type="ECO:0000256" key="2">
    <source>
        <dbReference type="HAMAP-Rule" id="MF_01477"/>
    </source>
</evidence>
<evidence type="ECO:0000313" key="3">
    <source>
        <dbReference type="EMBL" id="ANX00606.1"/>
    </source>
</evidence>
<keyword evidence="2" id="KW-0963">Cytoplasm</keyword>
<gene>
    <name evidence="2" type="primary">rsfS</name>
    <name evidence="3" type="ORF">CSTERLE_02860</name>
</gene>
<dbReference type="HAMAP" id="MF_01477">
    <property type="entry name" value="Iojap_RsfS"/>
    <property type="match status" value="1"/>
</dbReference>
<dbReference type="PANTHER" id="PTHR21043">
    <property type="entry name" value="IOJAP SUPERFAMILY ORTHOLOG"/>
    <property type="match status" value="1"/>
</dbReference>
<comment type="subunit">
    <text evidence="2">Interacts with ribosomal protein uL14 (rplN).</text>
</comment>
<comment type="subcellular location">
    <subcellularLocation>
        <location evidence="2">Cytoplasm</location>
    </subcellularLocation>
</comment>
<dbReference type="NCBIfam" id="TIGR00090">
    <property type="entry name" value="rsfS_iojap_ybeB"/>
    <property type="match status" value="1"/>
</dbReference>
<dbReference type="InterPro" id="IPR004394">
    <property type="entry name" value="Iojap/RsfS/C7orf30"/>
</dbReference>
<dbReference type="Pfam" id="PF02410">
    <property type="entry name" value="RsfS"/>
    <property type="match status" value="1"/>
</dbReference>
<dbReference type="SUPFAM" id="SSF81301">
    <property type="entry name" value="Nucleotidyltransferase"/>
    <property type="match status" value="1"/>
</dbReference>
<proteinExistence type="inferred from homology"/>
<dbReference type="PANTHER" id="PTHR21043:SF0">
    <property type="entry name" value="MITOCHONDRIAL ASSEMBLY OF RIBOSOMAL LARGE SUBUNIT PROTEIN 1"/>
    <property type="match status" value="1"/>
</dbReference>
<keyword evidence="2" id="KW-0810">Translation regulation</keyword>
<dbReference type="GO" id="GO:0005737">
    <property type="term" value="C:cytoplasm"/>
    <property type="evidence" value="ECO:0007669"/>
    <property type="project" value="UniProtKB-SubCell"/>
</dbReference>
<evidence type="ECO:0000313" key="4">
    <source>
        <dbReference type="Proteomes" id="UP000092931"/>
    </source>
</evidence>
<organism evidence="3 4">
    <name type="scientific">Thermoclostridium stercorarium subsp. leptospartum DSM 9219</name>
    <dbReference type="NCBI Taxonomy" id="1346611"/>
    <lineage>
        <taxon>Bacteria</taxon>
        <taxon>Bacillati</taxon>
        <taxon>Bacillota</taxon>
        <taxon>Clostridia</taxon>
        <taxon>Eubacteriales</taxon>
        <taxon>Oscillospiraceae</taxon>
        <taxon>Thermoclostridium</taxon>
    </lineage>
</organism>
<dbReference type="AlphaFoldDB" id="A0A1B1YIM2"/>
<comment type="function">
    <text evidence="2">Functions as a ribosomal silencing factor. Interacts with ribosomal protein uL14 (rplN), blocking formation of intersubunit bridge B8. Prevents association of the 30S and 50S ribosomal subunits and the formation of functional ribosomes, thus repressing translation.</text>
</comment>
<dbReference type="Proteomes" id="UP000092931">
    <property type="component" value="Chromosome"/>
</dbReference>
<dbReference type="EMBL" id="CP014673">
    <property type="protein sequence ID" value="ANX00606.1"/>
    <property type="molecule type" value="Genomic_DNA"/>
</dbReference>
<dbReference type="Gene3D" id="3.30.460.10">
    <property type="entry name" value="Beta Polymerase, domain 2"/>
    <property type="match status" value="1"/>
</dbReference>
<comment type="similarity">
    <text evidence="1 2">Belongs to the Iojap/RsfS family.</text>
</comment>
<dbReference type="GO" id="GO:0043023">
    <property type="term" value="F:ribosomal large subunit binding"/>
    <property type="evidence" value="ECO:0007669"/>
    <property type="project" value="TreeGrafter"/>
</dbReference>
<name>A0A1B1YIM2_THEST</name>
<dbReference type="InterPro" id="IPR043519">
    <property type="entry name" value="NT_sf"/>
</dbReference>
<reference evidence="3 4" key="1">
    <citation type="submission" date="2016-02" db="EMBL/GenBank/DDBJ databases">
        <title>Comparison of Clostridium stercorarium subspecies using comparative genomics and transcriptomics.</title>
        <authorList>
            <person name="Schellenberg J."/>
            <person name="Thallinger G."/>
            <person name="Levin D.B."/>
            <person name="Zhang X."/>
            <person name="Alvare G."/>
            <person name="Fristensky B."/>
            <person name="Sparling R."/>
        </authorList>
    </citation>
    <scope>NUCLEOTIDE SEQUENCE [LARGE SCALE GENOMIC DNA]</scope>
    <source>
        <strain evidence="3 4">DSM 9219</strain>
    </source>
</reference>
<evidence type="ECO:0000256" key="1">
    <source>
        <dbReference type="ARBA" id="ARBA00010574"/>
    </source>
</evidence>